<feature type="transmembrane region" description="Helical" evidence="1">
    <location>
        <begin position="201"/>
        <end position="220"/>
    </location>
</feature>
<keyword evidence="1" id="KW-0812">Transmembrane</keyword>
<proteinExistence type="predicted"/>
<dbReference type="AlphaFoldDB" id="A0A0V8RZR8"/>
<feature type="transmembrane region" description="Helical" evidence="1">
    <location>
        <begin position="174"/>
        <end position="195"/>
    </location>
</feature>
<name>A0A0V8RZR8_9ACTO</name>
<protein>
    <recommendedName>
        <fullName evidence="4">Type VII secretion integral membrane protein EccD</fullName>
    </recommendedName>
</protein>
<keyword evidence="1" id="KW-1133">Transmembrane helix</keyword>
<feature type="transmembrane region" description="Helical" evidence="1">
    <location>
        <begin position="346"/>
        <end position="367"/>
    </location>
</feature>
<comment type="caution">
    <text evidence="2">The sequence shown here is derived from an EMBL/GenBank/DDBJ whole genome shotgun (WGS) entry which is preliminary data.</text>
</comment>
<evidence type="ECO:0000256" key="1">
    <source>
        <dbReference type="SAM" id="Phobius"/>
    </source>
</evidence>
<evidence type="ECO:0008006" key="4">
    <source>
        <dbReference type="Google" id="ProtNLM"/>
    </source>
</evidence>
<accession>A0A0V8RZR8</accession>
<gene>
    <name evidence="2" type="ORF">APY09_04225</name>
</gene>
<feature type="transmembrane region" description="Helical" evidence="1">
    <location>
        <begin position="447"/>
        <end position="470"/>
    </location>
</feature>
<feature type="transmembrane region" description="Helical" evidence="1">
    <location>
        <begin position="227"/>
        <end position="247"/>
    </location>
</feature>
<dbReference type="RefSeq" id="WP_060566304.1">
    <property type="nucleotide sequence ID" value="NZ_CP040006.1"/>
</dbReference>
<feature type="transmembrane region" description="Helical" evidence="1">
    <location>
        <begin position="96"/>
        <end position="125"/>
    </location>
</feature>
<feature type="transmembrane region" description="Helical" evidence="1">
    <location>
        <begin position="379"/>
        <end position="400"/>
    </location>
</feature>
<keyword evidence="1" id="KW-0472">Membrane</keyword>
<feature type="transmembrane region" description="Helical" evidence="1">
    <location>
        <begin position="412"/>
        <end position="435"/>
    </location>
</feature>
<evidence type="ECO:0000313" key="2">
    <source>
        <dbReference type="EMBL" id="KSW13555.1"/>
    </source>
</evidence>
<dbReference type="Proteomes" id="UP000054686">
    <property type="component" value="Unassembled WGS sequence"/>
</dbReference>
<dbReference type="EMBL" id="LLVT01000001">
    <property type="protein sequence ID" value="KSW13555.1"/>
    <property type="molecule type" value="Genomic_DNA"/>
</dbReference>
<reference evidence="2 3" key="1">
    <citation type="submission" date="2015-10" db="EMBL/GenBank/DDBJ databases">
        <title>Draft Genome of Actinomyces odontolyticus subsp. actinosynbacter strain XH001.</title>
        <authorList>
            <person name="Mclean J.S."/>
            <person name="He X."/>
        </authorList>
    </citation>
    <scope>NUCLEOTIDE SEQUENCE [LARGE SCALE GENOMIC DNA]</scope>
    <source>
        <strain evidence="2 3">XH001</strain>
    </source>
</reference>
<feature type="transmembrane region" description="Helical" evidence="1">
    <location>
        <begin position="145"/>
        <end position="165"/>
    </location>
</feature>
<evidence type="ECO:0000313" key="3">
    <source>
        <dbReference type="Proteomes" id="UP000054686"/>
    </source>
</evidence>
<feature type="transmembrane region" description="Helical" evidence="1">
    <location>
        <begin position="253"/>
        <end position="273"/>
    </location>
</feature>
<dbReference type="OrthoDB" id="3267556at2"/>
<organism evidence="2 3">
    <name type="scientific">Schaalia odontolytica</name>
    <dbReference type="NCBI Taxonomy" id="1660"/>
    <lineage>
        <taxon>Bacteria</taxon>
        <taxon>Bacillati</taxon>
        <taxon>Actinomycetota</taxon>
        <taxon>Actinomycetes</taxon>
        <taxon>Actinomycetales</taxon>
        <taxon>Actinomycetaceae</taxon>
        <taxon>Schaalia</taxon>
    </lineage>
</organism>
<sequence>MSATMVSVTVIDSDGASDFAAPEGTTVAGLCAMLAIDLTLPSVRVSYADGRPLDGGAVLGRDLPAGSTIAVSSRVLSAQQVNEASERQENQWLSPVLALLGYCFIVIGAVSSLCLLPMVGDAVLIGFAHPEDGPKWAVEVVKIPMWARGACAAVCCAASILPLFVSRTVRSRPALLLLMPALAGYSAIGFVSMAGIHALSVAPVIGVWVALAVSLAVVSLTTTPTAFSAFFAWIGATALVTIGAYPLLSLIDIAPLALLLGVFLFLMAPRFALRVPDSQLIDSASVQTIASRIRQPPAQKPSTVTGGRMADALGHTDARYTLLVASSTLFVLVGGIPLAYTVTPAITLGRGLGGFIFVIMSILILLTAPRGVRTRAGQVLPRIAAAGVGCAFLFGTWSQSLVVGKGKNTHSLFPLLPLAILLIIAIAMVLWMTLYVPKGHAALAGTILDFVQTFCIFTLLPAAVISSGLFEFAWRAVL</sequence>
<feature type="transmembrane region" description="Helical" evidence="1">
    <location>
        <begin position="318"/>
        <end position="340"/>
    </location>
</feature>